<evidence type="ECO:0000313" key="2">
    <source>
        <dbReference type="Proteomes" id="UP000790709"/>
    </source>
</evidence>
<protein>
    <submittedName>
        <fullName evidence="1">Uncharacterized protein</fullName>
    </submittedName>
</protein>
<sequence length="62" mass="6987">MSYRASSFESGTDIVHRNMTWAAKRRTTRQGDRAYALLDVPDVGMVVVYGRGIRCEVGCWSC</sequence>
<dbReference type="EMBL" id="MU266375">
    <property type="protein sequence ID" value="KAH7926910.1"/>
    <property type="molecule type" value="Genomic_DNA"/>
</dbReference>
<accession>A0ACB8BLY2</accession>
<reference evidence="1" key="1">
    <citation type="journal article" date="2021" name="New Phytol.">
        <title>Evolutionary innovations through gain and loss of genes in the ectomycorrhizal Boletales.</title>
        <authorList>
            <person name="Wu G."/>
            <person name="Miyauchi S."/>
            <person name="Morin E."/>
            <person name="Kuo A."/>
            <person name="Drula E."/>
            <person name="Varga T."/>
            <person name="Kohler A."/>
            <person name="Feng B."/>
            <person name="Cao Y."/>
            <person name="Lipzen A."/>
            <person name="Daum C."/>
            <person name="Hundley H."/>
            <person name="Pangilinan J."/>
            <person name="Johnson J."/>
            <person name="Barry K."/>
            <person name="LaButti K."/>
            <person name="Ng V."/>
            <person name="Ahrendt S."/>
            <person name="Min B."/>
            <person name="Choi I.G."/>
            <person name="Park H."/>
            <person name="Plett J.M."/>
            <person name="Magnuson J."/>
            <person name="Spatafora J.W."/>
            <person name="Nagy L.G."/>
            <person name="Henrissat B."/>
            <person name="Grigoriev I.V."/>
            <person name="Yang Z.L."/>
            <person name="Xu J."/>
            <person name="Martin F.M."/>
        </authorList>
    </citation>
    <scope>NUCLEOTIDE SEQUENCE</scope>
    <source>
        <strain evidence="1">KUC20120723A-06</strain>
    </source>
</reference>
<comment type="caution">
    <text evidence="1">The sequence shown here is derived from an EMBL/GenBank/DDBJ whole genome shotgun (WGS) entry which is preliminary data.</text>
</comment>
<organism evidence="1 2">
    <name type="scientific">Leucogyrophana mollusca</name>
    <dbReference type="NCBI Taxonomy" id="85980"/>
    <lineage>
        <taxon>Eukaryota</taxon>
        <taxon>Fungi</taxon>
        <taxon>Dikarya</taxon>
        <taxon>Basidiomycota</taxon>
        <taxon>Agaricomycotina</taxon>
        <taxon>Agaricomycetes</taxon>
        <taxon>Agaricomycetidae</taxon>
        <taxon>Boletales</taxon>
        <taxon>Boletales incertae sedis</taxon>
        <taxon>Leucogyrophana</taxon>
    </lineage>
</organism>
<dbReference type="Proteomes" id="UP000790709">
    <property type="component" value="Unassembled WGS sequence"/>
</dbReference>
<evidence type="ECO:0000313" key="1">
    <source>
        <dbReference type="EMBL" id="KAH7926910.1"/>
    </source>
</evidence>
<keyword evidence="2" id="KW-1185">Reference proteome</keyword>
<proteinExistence type="predicted"/>
<name>A0ACB8BLY2_9AGAM</name>
<gene>
    <name evidence="1" type="ORF">BV22DRAFT_1008107</name>
</gene>